<sequence length="362" mass="40514">MVELTLHPNVYATGGSTGLVPLLERVWIRDHEPGAGTFYIISGFGNYNGGVRFYPTFRRHIDAGGRVVAFFGGSTRQRLTSKQLVKELLECGAEVHVINRKRLMHAKSYGFGSQNSDSVIVTSGNFTGPGMSQNVEMAVLIDEATSQTAGFSWEAMIGRMLDQSWDIYRPPLGDEQDPAWELLYDEQGREIVLDETDEVTMLLRLGHADTARIMADPGTKASKGTQYFWLSRDCYDFFPPLTILNQRGIKRTYSCLINMTFVDLGVRSEVRVTFEAENNLDFRLGTGPLRATKLAGPGDLALISRVGEREYELRLIQSDSAIFPLLDRYAVHVIGHQGKQYGYLSNETLGDILGYRIGRTRH</sequence>
<reference evidence="3" key="1">
    <citation type="submission" date="2018-05" db="EMBL/GenBank/DDBJ databases">
        <authorList>
            <person name="Liu B.-T."/>
        </authorList>
    </citation>
    <scope>NUCLEOTIDE SEQUENCE [LARGE SCALE GENOMIC DNA]</scope>
    <source>
        <strain evidence="3">WD6-1</strain>
    </source>
</reference>
<dbReference type="SUPFAM" id="SSF56024">
    <property type="entry name" value="Phospholipase D/nuclease"/>
    <property type="match status" value="1"/>
</dbReference>
<dbReference type="Pfam" id="PF18243">
    <property type="entry name" value="BfiI_DBD"/>
    <property type="match status" value="1"/>
</dbReference>
<dbReference type="Proteomes" id="UP000245168">
    <property type="component" value="Unassembled WGS sequence"/>
</dbReference>
<proteinExistence type="predicted"/>
<dbReference type="RefSeq" id="WP_109251357.1">
    <property type="nucleotide sequence ID" value="NZ_QEXV01000001.1"/>
</dbReference>
<protein>
    <submittedName>
        <fullName evidence="2">Restriction endonuclease</fullName>
    </submittedName>
</protein>
<dbReference type="Gene3D" id="2.40.330.30">
    <property type="match status" value="1"/>
</dbReference>
<keyword evidence="2" id="KW-0255">Endonuclease</keyword>
<dbReference type="EMBL" id="QEXV01000001">
    <property type="protein sequence ID" value="PWE18083.1"/>
    <property type="molecule type" value="Genomic_DNA"/>
</dbReference>
<feature type="domain" description="Metal-independent restriction enzyme BfiI DNA binding" evidence="1">
    <location>
        <begin position="193"/>
        <end position="354"/>
    </location>
</feature>
<evidence type="ECO:0000313" key="2">
    <source>
        <dbReference type="EMBL" id="PWE18083.1"/>
    </source>
</evidence>
<gene>
    <name evidence="2" type="ORF">DDZ18_00260</name>
</gene>
<comment type="caution">
    <text evidence="2">The sequence shown here is derived from an EMBL/GenBank/DDBJ whole genome shotgun (WGS) entry which is preliminary data.</text>
</comment>
<dbReference type="OrthoDB" id="7067429at2"/>
<dbReference type="AlphaFoldDB" id="A0A2U2BVP0"/>
<dbReference type="GO" id="GO:0004519">
    <property type="term" value="F:endonuclease activity"/>
    <property type="evidence" value="ECO:0007669"/>
    <property type="project" value="UniProtKB-KW"/>
</dbReference>
<evidence type="ECO:0000313" key="3">
    <source>
        <dbReference type="Proteomes" id="UP000245168"/>
    </source>
</evidence>
<keyword evidence="2" id="KW-0540">Nuclease</keyword>
<keyword evidence="3" id="KW-1185">Reference proteome</keyword>
<keyword evidence="2" id="KW-0378">Hydrolase</keyword>
<dbReference type="InterPro" id="IPR040731">
    <property type="entry name" value="BfiI_DBD"/>
</dbReference>
<evidence type="ECO:0000259" key="1">
    <source>
        <dbReference type="Pfam" id="PF18243"/>
    </source>
</evidence>
<organism evidence="2 3">
    <name type="scientific">Marinicauda salina</name>
    <dbReference type="NCBI Taxonomy" id="2135793"/>
    <lineage>
        <taxon>Bacteria</taxon>
        <taxon>Pseudomonadati</taxon>
        <taxon>Pseudomonadota</taxon>
        <taxon>Alphaproteobacteria</taxon>
        <taxon>Maricaulales</taxon>
        <taxon>Maricaulaceae</taxon>
        <taxon>Marinicauda</taxon>
    </lineage>
</organism>
<accession>A0A2U2BVP0</accession>
<name>A0A2U2BVP0_9PROT</name>
<dbReference type="Gene3D" id="3.30.870.10">
    <property type="entry name" value="Endonuclease Chain A"/>
    <property type="match status" value="1"/>
</dbReference>